<feature type="domain" description="Cytochrome b561" evidence="13">
    <location>
        <begin position="36"/>
        <end position="220"/>
    </location>
</feature>
<keyword evidence="6" id="KW-0479">Metal-binding</keyword>
<dbReference type="GO" id="GO:0016020">
    <property type="term" value="C:membrane"/>
    <property type="evidence" value="ECO:0007669"/>
    <property type="project" value="UniProtKB-SubCell"/>
</dbReference>
<feature type="compositionally biased region" description="Basic and acidic residues" evidence="11">
    <location>
        <begin position="675"/>
        <end position="697"/>
    </location>
</feature>
<dbReference type="Gene3D" id="1.20.120.1770">
    <property type="match status" value="1"/>
</dbReference>
<evidence type="ECO:0000259" key="13">
    <source>
        <dbReference type="PROSITE" id="PS50939"/>
    </source>
</evidence>
<keyword evidence="9" id="KW-0408">Iron</keyword>
<dbReference type="InterPro" id="IPR006593">
    <property type="entry name" value="Cyt_b561/ferric_Rdtase_TM"/>
</dbReference>
<feature type="transmembrane region" description="Helical" evidence="12">
    <location>
        <begin position="103"/>
        <end position="124"/>
    </location>
</feature>
<keyword evidence="4" id="KW-0349">Heme</keyword>
<comment type="subcellular location">
    <subcellularLocation>
        <location evidence="2">Membrane</location>
        <topology evidence="2">Multi-pass membrane protein</topology>
    </subcellularLocation>
</comment>
<protein>
    <recommendedName>
        <fullName evidence="13">Cytochrome b561 domain-containing protein</fullName>
    </recommendedName>
</protein>
<feature type="compositionally biased region" description="Basic and acidic residues" evidence="11">
    <location>
        <begin position="462"/>
        <end position="471"/>
    </location>
</feature>
<evidence type="ECO:0000256" key="12">
    <source>
        <dbReference type="SAM" id="Phobius"/>
    </source>
</evidence>
<evidence type="ECO:0000256" key="10">
    <source>
        <dbReference type="ARBA" id="ARBA00023136"/>
    </source>
</evidence>
<proteinExistence type="predicted"/>
<keyword evidence="10 12" id="KW-0472">Membrane</keyword>
<feature type="transmembrane region" description="Helical" evidence="12">
    <location>
        <begin position="175"/>
        <end position="191"/>
    </location>
</feature>
<keyword evidence="8 12" id="KW-1133">Transmembrane helix</keyword>
<evidence type="ECO:0000256" key="11">
    <source>
        <dbReference type="SAM" id="MobiDB-lite"/>
    </source>
</evidence>
<sequence length="842" mass="92443">MAPTDALSAPGVVSYSSDNLVVGDGTWDFTKNTFLLPNLMGLPFETMQYNGMGNRFATLTQYHSLIVAHGVLAAMVFLFIVPFAVMTARFYRGPPGWSIRYHAYLQILAVGLTTVVFILGFFAVGPSRSLTNPHHGIGVAIYTLILLQAVGGRLVRHITKRSLRVMIHQWSGRAIAILGIVQIPLGLTLYGSPKFTFILYAVWMGFLLLLYFILSWRREGFREELLIHGGRSEVTRSGYMVSERRDEHHGHGWLGPLAAGAGLAALFRGRKNRKDGERSRSKSRSRSRSRHPEVIPSRRGSHSYLDEKYSDRTEHQGGGFMNKVLGLAGVVGAGALAKKYMDRRETRKYHDEEYSAVATETPSKSDRRNRLKRPAQSEFTESSFTDSMTDVHQHQRHGSRHGPLLPGPGDPVAAAAAISAAEPRPQRPVTPRQSHGRRPMDSRLTSELSVSDYTDYVSPSRRAKEERERGGAGKGLMAGLGLGWLAGKLKGRKDRREDVRYEEESRGGHHGSRYTGDGYGSPRRPSHRRPPRPAGTITTMTGDSEFSSVEPRPVGASSAGPPMPPLGHAGHGPPSVRPGVAETSRREDVLTPVDMPPIPSDPHGILHHESGSESYMSAGGQPHRRHSSRRRRHGESAAAAAATSASILAAEQEVERRRSQSRTRGSSQPVSVKVKYHDDRDRNITLRRLTEEEAAREQRRRRRSNSASSLSGSDVGGGRRRRYRRDSSARRTADERETEHLTPAPLSPPAPAFAGGRKPAKDSAYYSGVPGPSNPPMTPMHGNQTVSSIGSPGSHGTWSGMSPSPSGPGGTDAGNISAAERRRRRRLERRDQRPPASSVDYN</sequence>
<evidence type="ECO:0000256" key="7">
    <source>
        <dbReference type="ARBA" id="ARBA00022982"/>
    </source>
</evidence>
<keyword evidence="7" id="KW-0249">Electron transport</keyword>
<feature type="transmembrane region" description="Helical" evidence="12">
    <location>
        <begin position="66"/>
        <end position="91"/>
    </location>
</feature>
<reference evidence="14" key="1">
    <citation type="submission" date="2021-03" db="EMBL/GenBank/DDBJ databases">
        <title>Revisited historic fungal species revealed as producer of novel bioactive compounds through whole genome sequencing and comparative genomics.</title>
        <authorList>
            <person name="Vignolle G.A."/>
            <person name="Hochenegger N."/>
            <person name="Mach R.L."/>
            <person name="Mach-Aigner A.R."/>
            <person name="Javad Rahimi M."/>
            <person name="Salim K.A."/>
            <person name="Chan C.M."/>
            <person name="Lim L.B.L."/>
            <person name="Cai F."/>
            <person name="Druzhinina I.S."/>
            <person name="U'Ren J.M."/>
            <person name="Derntl C."/>
        </authorList>
    </citation>
    <scope>NUCLEOTIDE SEQUENCE</scope>
    <source>
        <strain evidence="14">TUCIM 5799</strain>
    </source>
</reference>
<gene>
    <name evidence="14" type="ORF">JX265_009252</name>
</gene>
<evidence type="ECO:0000256" key="5">
    <source>
        <dbReference type="ARBA" id="ARBA00022692"/>
    </source>
</evidence>
<evidence type="ECO:0000256" key="4">
    <source>
        <dbReference type="ARBA" id="ARBA00022617"/>
    </source>
</evidence>
<feature type="region of interest" description="Disordered" evidence="11">
    <location>
        <begin position="343"/>
        <end position="478"/>
    </location>
</feature>
<dbReference type="SMART" id="SM00665">
    <property type="entry name" value="B561"/>
    <property type="match status" value="1"/>
</dbReference>
<dbReference type="EMBL" id="JAFIMR010000027">
    <property type="protein sequence ID" value="KAI1862538.1"/>
    <property type="molecule type" value="Genomic_DNA"/>
</dbReference>
<dbReference type="PANTHER" id="PTHR15422">
    <property type="entry name" value="OS05G0565100 PROTEIN"/>
    <property type="match status" value="1"/>
</dbReference>
<organism evidence="14 15">
    <name type="scientific">Neoarthrinium moseri</name>
    <dbReference type="NCBI Taxonomy" id="1658444"/>
    <lineage>
        <taxon>Eukaryota</taxon>
        <taxon>Fungi</taxon>
        <taxon>Dikarya</taxon>
        <taxon>Ascomycota</taxon>
        <taxon>Pezizomycotina</taxon>
        <taxon>Sordariomycetes</taxon>
        <taxon>Xylariomycetidae</taxon>
        <taxon>Amphisphaeriales</taxon>
        <taxon>Apiosporaceae</taxon>
        <taxon>Neoarthrinium</taxon>
    </lineage>
</organism>
<evidence type="ECO:0000256" key="8">
    <source>
        <dbReference type="ARBA" id="ARBA00022989"/>
    </source>
</evidence>
<evidence type="ECO:0000313" key="15">
    <source>
        <dbReference type="Proteomes" id="UP000829685"/>
    </source>
</evidence>
<dbReference type="PROSITE" id="PS50939">
    <property type="entry name" value="CYTOCHROME_B561"/>
    <property type="match status" value="1"/>
</dbReference>
<feature type="transmembrane region" description="Helical" evidence="12">
    <location>
        <begin position="136"/>
        <end position="155"/>
    </location>
</feature>
<keyword evidence="5 12" id="KW-0812">Transmembrane</keyword>
<dbReference type="CDD" id="cd08760">
    <property type="entry name" value="Cyt_b561_FRRS1_like"/>
    <property type="match status" value="1"/>
</dbReference>
<feature type="region of interest" description="Disordered" evidence="11">
    <location>
        <begin position="490"/>
        <end position="842"/>
    </location>
</feature>
<dbReference type="GO" id="GO:0046872">
    <property type="term" value="F:metal ion binding"/>
    <property type="evidence" value="ECO:0007669"/>
    <property type="project" value="UniProtKB-KW"/>
</dbReference>
<evidence type="ECO:0000256" key="9">
    <source>
        <dbReference type="ARBA" id="ARBA00023004"/>
    </source>
</evidence>
<dbReference type="InterPro" id="IPR045150">
    <property type="entry name" value="CYB561D1/2"/>
</dbReference>
<evidence type="ECO:0000256" key="2">
    <source>
        <dbReference type="ARBA" id="ARBA00004141"/>
    </source>
</evidence>
<evidence type="ECO:0000256" key="3">
    <source>
        <dbReference type="ARBA" id="ARBA00022448"/>
    </source>
</evidence>
<dbReference type="AlphaFoldDB" id="A0A9P9WGL7"/>
<dbReference type="GO" id="GO:0140575">
    <property type="term" value="F:transmembrane monodehydroascorbate reductase activity"/>
    <property type="evidence" value="ECO:0007669"/>
    <property type="project" value="InterPro"/>
</dbReference>
<feature type="compositionally biased region" description="Polar residues" evidence="11">
    <location>
        <begin position="443"/>
        <end position="452"/>
    </location>
</feature>
<feature type="compositionally biased region" description="Basic residues" evidence="11">
    <location>
        <begin position="622"/>
        <end position="633"/>
    </location>
</feature>
<keyword evidence="15" id="KW-1185">Reference proteome</keyword>
<feature type="compositionally biased region" description="Polar residues" evidence="11">
    <location>
        <begin position="536"/>
        <end position="547"/>
    </location>
</feature>
<feature type="compositionally biased region" description="Basic and acidic residues" evidence="11">
    <location>
        <begin position="494"/>
        <end position="507"/>
    </location>
</feature>
<feature type="compositionally biased region" description="Basic and acidic residues" evidence="11">
    <location>
        <begin position="343"/>
        <end position="353"/>
    </location>
</feature>
<evidence type="ECO:0000256" key="1">
    <source>
        <dbReference type="ARBA" id="ARBA00001970"/>
    </source>
</evidence>
<feature type="compositionally biased region" description="Low complexity" evidence="11">
    <location>
        <begin position="636"/>
        <end position="651"/>
    </location>
</feature>
<dbReference type="GO" id="GO:0020037">
    <property type="term" value="F:heme binding"/>
    <property type="evidence" value="ECO:0007669"/>
    <property type="project" value="TreeGrafter"/>
</dbReference>
<feature type="compositionally biased region" description="Polar residues" evidence="11">
    <location>
        <begin position="377"/>
        <end position="390"/>
    </location>
</feature>
<evidence type="ECO:0000256" key="6">
    <source>
        <dbReference type="ARBA" id="ARBA00022723"/>
    </source>
</evidence>
<feature type="region of interest" description="Disordered" evidence="11">
    <location>
        <begin position="271"/>
        <end position="305"/>
    </location>
</feature>
<evidence type="ECO:0000313" key="14">
    <source>
        <dbReference type="EMBL" id="KAI1862538.1"/>
    </source>
</evidence>
<dbReference type="Proteomes" id="UP000829685">
    <property type="component" value="Unassembled WGS sequence"/>
</dbReference>
<comment type="caution">
    <text evidence="14">The sequence shown here is derived from an EMBL/GenBank/DDBJ whole genome shotgun (WGS) entry which is preliminary data.</text>
</comment>
<dbReference type="PANTHER" id="PTHR15422:SF24">
    <property type="entry name" value="DOMON RELATED DOMAIN-CONTAINING PROTEIN"/>
    <property type="match status" value="1"/>
</dbReference>
<feature type="compositionally biased region" description="Polar residues" evidence="11">
    <location>
        <begin position="781"/>
        <end position="797"/>
    </location>
</feature>
<feature type="compositionally biased region" description="Basic and acidic residues" evidence="11">
    <location>
        <begin position="725"/>
        <end position="740"/>
    </location>
</feature>
<name>A0A9P9WGL7_9PEZI</name>
<feature type="transmembrane region" description="Helical" evidence="12">
    <location>
        <begin position="197"/>
        <end position="214"/>
    </location>
</feature>
<comment type="cofactor">
    <cofactor evidence="1">
        <name>heme b</name>
        <dbReference type="ChEBI" id="CHEBI:60344"/>
    </cofactor>
</comment>
<keyword evidence="3" id="KW-0813">Transport</keyword>
<accession>A0A9P9WGL7</accession>